<dbReference type="GO" id="GO:0043169">
    <property type="term" value="F:cation binding"/>
    <property type="evidence" value="ECO:0007669"/>
    <property type="project" value="InterPro"/>
</dbReference>
<dbReference type="InterPro" id="IPR006047">
    <property type="entry name" value="GH13_cat_dom"/>
</dbReference>
<name>A0A2H3NLY4_9BACT</name>
<keyword evidence="3" id="KW-0119">Carbohydrate metabolism</keyword>
<evidence type="ECO:0000256" key="3">
    <source>
        <dbReference type="RuleBase" id="RU361134"/>
    </source>
</evidence>
<evidence type="ECO:0000313" key="6">
    <source>
        <dbReference type="Proteomes" id="UP000221024"/>
    </source>
</evidence>
<sequence length="551" mass="62323">MTMTWRNRRVVPALWAVLVLSLMLWTGCDRGGSDAPDEDEAPAWHYGTTYHVFVHSFADGNGDGIGDFEGLIQKLDYIDEMGFESIWMLPVHPSPSYHKYDVTDYRAIHPDYGTMDDFERLLDEAEARDIKIIMDLVVNHTARDHPWFQQAVADTTSPYYDFYVWQDAEAVAEAEVDAGPDTDNRQQWHPVEDVDSVDAALNDQRYYGYFWGGMPDLNFDNPAVRDSIISIGEYWLDKGVDGFRLDAAKHIYEDDRADDTKDWWRTFRAEMEAADSDVLLVGEVWDDAEAVAPYFEGLHSLFNFDLSGNIIEAFQTGEGDSLAVDLADTRATYDDIAPSFIDATFLTNHDQPRILNELPQPMHMRTAAYLLFTLPGSPYVYYGEEIGMYGTKPDPNIREPMLWAPAEEDSLRATWIEPEHSTDSTVTPVSVQDAQDGSLLNLYRELIHLRHETDALRRGSLHPVTYEGMPERLSIYERRSDTGESLLIAHNVGAQAADVILPDELRERYGTVWHESDALVRSNDAGALLPPATSIIWSDAESNATSDEDPV</sequence>
<comment type="catalytic activity">
    <reaction evidence="3">
        <text>Endohydrolysis of (1-&gt;4)-alpha-D-glucosidic linkages in polysaccharides containing three or more (1-&gt;4)-alpha-linked D-glucose units.</text>
        <dbReference type="EC" id="3.2.1.1"/>
    </reaction>
</comment>
<dbReference type="AlphaFoldDB" id="A0A2H3NLY4"/>
<evidence type="ECO:0000256" key="1">
    <source>
        <dbReference type="ARBA" id="ARBA00008061"/>
    </source>
</evidence>
<protein>
    <recommendedName>
        <fullName evidence="3">Alpha-amylase</fullName>
        <ecNumber evidence="3">3.2.1.1</ecNumber>
    </recommendedName>
</protein>
<dbReference type="InterPro" id="IPR006046">
    <property type="entry name" value="Alpha_amylase"/>
</dbReference>
<dbReference type="PRINTS" id="PR00110">
    <property type="entry name" value="ALPHAAMYLASE"/>
</dbReference>
<dbReference type="Gene3D" id="3.20.20.80">
    <property type="entry name" value="Glycosidases"/>
    <property type="match status" value="1"/>
</dbReference>
<evidence type="ECO:0000256" key="2">
    <source>
        <dbReference type="RuleBase" id="RU003615"/>
    </source>
</evidence>
<dbReference type="GO" id="GO:0004556">
    <property type="term" value="F:alpha-amylase activity"/>
    <property type="evidence" value="ECO:0007669"/>
    <property type="project" value="UniProtKB-UniRule"/>
</dbReference>
<dbReference type="OrthoDB" id="9806009at2"/>
<dbReference type="Gene3D" id="3.90.400.10">
    <property type="entry name" value="Oligo-1,6-glucosidase, Domain 2"/>
    <property type="match status" value="1"/>
</dbReference>
<dbReference type="InterPro" id="IPR045857">
    <property type="entry name" value="O16G_dom_2"/>
</dbReference>
<dbReference type="SUPFAM" id="SSF51445">
    <property type="entry name" value="(Trans)glycosidases"/>
    <property type="match status" value="1"/>
</dbReference>
<proteinExistence type="inferred from homology"/>
<reference evidence="5 6" key="1">
    <citation type="submission" date="2017-10" db="EMBL/GenBank/DDBJ databases">
        <title>Draft genome of Longimonas halophila.</title>
        <authorList>
            <person name="Goh K.M."/>
            <person name="Shamsir M.S."/>
            <person name="Lim S.W."/>
        </authorList>
    </citation>
    <scope>NUCLEOTIDE SEQUENCE [LARGE SCALE GENOMIC DNA]</scope>
    <source>
        <strain evidence="5 6">KCTC 42399</strain>
    </source>
</reference>
<comment type="similarity">
    <text evidence="1 2">Belongs to the glycosyl hydrolase 13 family.</text>
</comment>
<keyword evidence="6" id="KW-1185">Reference proteome</keyword>
<dbReference type="SMART" id="SM00642">
    <property type="entry name" value="Aamy"/>
    <property type="match status" value="1"/>
</dbReference>
<dbReference type="PANTHER" id="PTHR10357:SF179">
    <property type="entry name" value="NEUTRAL AND BASIC AMINO ACID TRANSPORT PROTEIN RBAT"/>
    <property type="match status" value="1"/>
</dbReference>
<dbReference type="CDD" id="cd11316">
    <property type="entry name" value="AmyAc_bac2_AmyA"/>
    <property type="match status" value="1"/>
</dbReference>
<accession>A0A2H3NLY4</accession>
<keyword evidence="3" id="KW-0378">Hydrolase</keyword>
<dbReference type="PROSITE" id="PS51257">
    <property type="entry name" value="PROKAR_LIPOPROTEIN"/>
    <property type="match status" value="1"/>
</dbReference>
<dbReference type="EMBL" id="PDEP01000005">
    <property type="protein sequence ID" value="PEN07628.1"/>
    <property type="molecule type" value="Genomic_DNA"/>
</dbReference>
<evidence type="ECO:0000313" key="5">
    <source>
        <dbReference type="EMBL" id="PEN07628.1"/>
    </source>
</evidence>
<dbReference type="GO" id="GO:0009313">
    <property type="term" value="P:oligosaccharide catabolic process"/>
    <property type="evidence" value="ECO:0007669"/>
    <property type="project" value="TreeGrafter"/>
</dbReference>
<dbReference type="Proteomes" id="UP000221024">
    <property type="component" value="Unassembled WGS sequence"/>
</dbReference>
<comment type="caution">
    <text evidence="5">The sequence shown here is derived from an EMBL/GenBank/DDBJ whole genome shotgun (WGS) entry which is preliminary data.</text>
</comment>
<dbReference type="EC" id="3.2.1.1" evidence="3"/>
<dbReference type="PANTHER" id="PTHR10357">
    <property type="entry name" value="ALPHA-AMYLASE FAMILY MEMBER"/>
    <property type="match status" value="1"/>
</dbReference>
<evidence type="ECO:0000259" key="4">
    <source>
        <dbReference type="SMART" id="SM00642"/>
    </source>
</evidence>
<keyword evidence="3" id="KW-0326">Glycosidase</keyword>
<gene>
    <name evidence="5" type="ORF">CRI93_06505</name>
</gene>
<feature type="domain" description="Glycosyl hydrolase family 13 catalytic" evidence="4">
    <location>
        <begin position="51"/>
        <end position="450"/>
    </location>
</feature>
<dbReference type="Pfam" id="PF00128">
    <property type="entry name" value="Alpha-amylase"/>
    <property type="match status" value="1"/>
</dbReference>
<dbReference type="InterPro" id="IPR017853">
    <property type="entry name" value="GH"/>
</dbReference>
<dbReference type="RefSeq" id="WP_098061816.1">
    <property type="nucleotide sequence ID" value="NZ_PDEP01000005.1"/>
</dbReference>
<organism evidence="5 6">
    <name type="scientific">Longimonas halophila</name>
    <dbReference type="NCBI Taxonomy" id="1469170"/>
    <lineage>
        <taxon>Bacteria</taxon>
        <taxon>Pseudomonadati</taxon>
        <taxon>Rhodothermota</taxon>
        <taxon>Rhodothermia</taxon>
        <taxon>Rhodothermales</taxon>
        <taxon>Salisaetaceae</taxon>
        <taxon>Longimonas</taxon>
    </lineage>
</organism>